<evidence type="ECO:0000256" key="2">
    <source>
        <dbReference type="ARBA" id="ARBA00022448"/>
    </source>
</evidence>
<organism evidence="15 16">
    <name type="scientific">Eiseniibacteriota bacterium</name>
    <dbReference type="NCBI Taxonomy" id="2212470"/>
    <lineage>
        <taxon>Bacteria</taxon>
        <taxon>Candidatus Eiseniibacteriota</taxon>
    </lineage>
</organism>
<keyword evidence="2 10" id="KW-0813">Transport</keyword>
<keyword evidence="7 10" id="KW-0472">Membrane</keyword>
<dbReference type="AlphaFoldDB" id="A0A948RW33"/>
<gene>
    <name evidence="15" type="ORF">KJ970_06550</name>
</gene>
<dbReference type="PROSITE" id="PS52016">
    <property type="entry name" value="TONB_DEPENDENT_REC_3"/>
    <property type="match status" value="1"/>
</dbReference>
<dbReference type="PANTHER" id="PTHR30069:SF29">
    <property type="entry name" value="HEMOGLOBIN AND HEMOGLOBIN-HAPTOGLOBIN-BINDING PROTEIN 1-RELATED"/>
    <property type="match status" value="1"/>
</dbReference>
<evidence type="ECO:0000256" key="7">
    <source>
        <dbReference type="ARBA" id="ARBA00023136"/>
    </source>
</evidence>
<dbReference type="Gene3D" id="2.60.40.1120">
    <property type="entry name" value="Carboxypeptidase-like, regulatory domain"/>
    <property type="match status" value="1"/>
</dbReference>
<dbReference type="InterPro" id="IPR013784">
    <property type="entry name" value="Carb-bd-like_fold"/>
</dbReference>
<dbReference type="EMBL" id="JAHJDP010000032">
    <property type="protein sequence ID" value="MBU2690572.1"/>
    <property type="molecule type" value="Genomic_DNA"/>
</dbReference>
<proteinExistence type="inferred from homology"/>
<dbReference type="Gene3D" id="2.40.170.20">
    <property type="entry name" value="TonB-dependent receptor, beta-barrel domain"/>
    <property type="match status" value="1"/>
</dbReference>
<comment type="subcellular location">
    <subcellularLocation>
        <location evidence="1 10">Cell outer membrane</location>
        <topology evidence="1 10">Multi-pass membrane protein</topology>
    </subcellularLocation>
</comment>
<dbReference type="GO" id="GO:0030246">
    <property type="term" value="F:carbohydrate binding"/>
    <property type="evidence" value="ECO:0007669"/>
    <property type="project" value="InterPro"/>
</dbReference>
<dbReference type="GO" id="GO:0015344">
    <property type="term" value="F:siderophore uptake transmembrane transporter activity"/>
    <property type="evidence" value="ECO:0007669"/>
    <property type="project" value="TreeGrafter"/>
</dbReference>
<keyword evidence="8 15" id="KW-0675">Receptor</keyword>
<dbReference type="InterPro" id="IPR000531">
    <property type="entry name" value="Beta-barrel_TonB"/>
</dbReference>
<feature type="signal peptide" evidence="12">
    <location>
        <begin position="1"/>
        <end position="37"/>
    </location>
</feature>
<keyword evidence="6 11" id="KW-0798">TonB box</keyword>
<dbReference type="Pfam" id="PF13715">
    <property type="entry name" value="CarbopepD_reg_2"/>
    <property type="match status" value="1"/>
</dbReference>
<comment type="similarity">
    <text evidence="10 11">Belongs to the TonB-dependent receptor family.</text>
</comment>
<feature type="chain" id="PRO_5037002514" evidence="12">
    <location>
        <begin position="38"/>
        <end position="972"/>
    </location>
</feature>
<dbReference type="SUPFAM" id="SSF56935">
    <property type="entry name" value="Porins"/>
    <property type="match status" value="1"/>
</dbReference>
<keyword evidence="9 10" id="KW-0998">Cell outer membrane</keyword>
<dbReference type="InterPro" id="IPR039426">
    <property type="entry name" value="TonB-dep_rcpt-like"/>
</dbReference>
<feature type="domain" description="TonB-dependent receptor plug" evidence="14">
    <location>
        <begin position="140"/>
        <end position="237"/>
    </location>
</feature>
<keyword evidence="5 12" id="KW-0732">Signal</keyword>
<evidence type="ECO:0000256" key="8">
    <source>
        <dbReference type="ARBA" id="ARBA00023170"/>
    </source>
</evidence>
<dbReference type="GO" id="GO:0009279">
    <property type="term" value="C:cell outer membrane"/>
    <property type="evidence" value="ECO:0007669"/>
    <property type="project" value="UniProtKB-SubCell"/>
</dbReference>
<evidence type="ECO:0000256" key="6">
    <source>
        <dbReference type="ARBA" id="ARBA00023077"/>
    </source>
</evidence>
<evidence type="ECO:0000256" key="5">
    <source>
        <dbReference type="ARBA" id="ARBA00022729"/>
    </source>
</evidence>
<evidence type="ECO:0000313" key="16">
    <source>
        <dbReference type="Proteomes" id="UP000777784"/>
    </source>
</evidence>
<dbReference type="PANTHER" id="PTHR30069">
    <property type="entry name" value="TONB-DEPENDENT OUTER MEMBRANE RECEPTOR"/>
    <property type="match status" value="1"/>
</dbReference>
<comment type="caution">
    <text evidence="15">The sequence shown here is derived from an EMBL/GenBank/DDBJ whole genome shotgun (WGS) entry which is preliminary data.</text>
</comment>
<evidence type="ECO:0000313" key="15">
    <source>
        <dbReference type="EMBL" id="MBU2690572.1"/>
    </source>
</evidence>
<dbReference type="GO" id="GO:0044718">
    <property type="term" value="P:siderophore transmembrane transport"/>
    <property type="evidence" value="ECO:0007669"/>
    <property type="project" value="TreeGrafter"/>
</dbReference>
<keyword evidence="3 10" id="KW-1134">Transmembrane beta strand</keyword>
<protein>
    <submittedName>
        <fullName evidence="15">TonB-dependent receptor</fullName>
    </submittedName>
</protein>
<sequence>MRTPKNRMYKLAPPCSRLGLLLLLGILFLCHPLQVQAQDTGQIAGTVFDNETGKPLPYANVVAVGTGRGAVSQADGSFLINGVPPGPQEVRASYIGYTLMSIEVVVEVDRTVDADFKLVPEAQELKTVEVRAERPLVEVDKTSTVRSFNAEELKNLTLETTLNSVVEQQPGITEDRGRLHIRGGRSDETILIVDGVRMKDVLSGNSESGSISARSVAEVDIITGGFNAKYGEALSGVIETRLKDGTEDWHGSFHYETDHVISDWETDHGEFQLSGPNLILQGIQNLFGLGGETPTFFADISGEVTDTNLPSIGDLPGRYLNSSYEDNFFGGFKYGRFFYPRANNAWRGVFKTAWKLGPKDKVSATLTKSLSFSEGFGDVDIADIDRNNYTYPWVWKNRLDHYYTFTHDQNSFSSTWQHTYGVKTIQTLRLSRFFTSTHRDVAGKHWTEYDLSQDRDFPYQYYENDPYFIDYGDAPDYRDQYVETWGLTGDWAWTPSNHKMEWGFHSQVEEVQFLTINAASVVCDSLSCSKPLGDEFDLFRVYPTTGAFYLQDAMEYEGFIARLGLRYDYWFPGEQVERLVNEANRPTITEGLKDDFYKDTNGIFGRRFKGHLSPRIGISYPISQRDHVFFHYGHFSQRPAYFYVYAKSGSQSSEAFPRIGNPNLNPEVSVQYEIGMGHQFTNTMALKLTLFNKDIYDYPTSTTIVIPGSTTGRSNYYIYQNIDYARTRGLELELKKRRTNFWSGSVAYTYSVSKGKNSDPNALRQVQEAGGDARETELEEIFLWWNRPHKLAGWLDIRFYEDEQPPKWLGIAWPKDIGLNIYYMIRSGRAYTPQTVDGLESGQKYSRNGPFDSTLNFTLTKGLSFWGKRWEVFLQGWNVFNHRTPRSFDWATGKKYKLGEGSLDSPFENPENLNLSDEELIDVAGYEVGPDQTQEEVATGIRRTIQANISRYANPSYLDDPRHFRLGLTMEW</sequence>
<evidence type="ECO:0000256" key="1">
    <source>
        <dbReference type="ARBA" id="ARBA00004571"/>
    </source>
</evidence>
<dbReference type="SUPFAM" id="SSF49452">
    <property type="entry name" value="Starch-binding domain-like"/>
    <property type="match status" value="1"/>
</dbReference>
<accession>A0A948RW33</accession>
<keyword evidence="4 10" id="KW-0812">Transmembrane</keyword>
<evidence type="ECO:0000256" key="9">
    <source>
        <dbReference type="ARBA" id="ARBA00023237"/>
    </source>
</evidence>
<dbReference type="InterPro" id="IPR037066">
    <property type="entry name" value="Plug_dom_sf"/>
</dbReference>
<dbReference type="InterPro" id="IPR036942">
    <property type="entry name" value="Beta-barrel_TonB_sf"/>
</dbReference>
<dbReference type="Pfam" id="PF00593">
    <property type="entry name" value="TonB_dep_Rec_b-barrel"/>
    <property type="match status" value="1"/>
</dbReference>
<evidence type="ECO:0000256" key="12">
    <source>
        <dbReference type="SAM" id="SignalP"/>
    </source>
</evidence>
<dbReference type="Proteomes" id="UP000777784">
    <property type="component" value="Unassembled WGS sequence"/>
</dbReference>
<reference evidence="15" key="1">
    <citation type="submission" date="2021-05" db="EMBL/GenBank/DDBJ databases">
        <title>Energy efficiency and biological interactions define the core microbiome of deep oligotrophic groundwater.</title>
        <authorList>
            <person name="Mehrshad M."/>
            <person name="Lopez-Fernandez M."/>
            <person name="Bell E."/>
            <person name="Bernier-Latmani R."/>
            <person name="Bertilsson S."/>
            <person name="Dopson M."/>
        </authorList>
    </citation>
    <scope>NUCLEOTIDE SEQUENCE</scope>
    <source>
        <strain evidence="15">Modern_marine.mb.64</strain>
    </source>
</reference>
<dbReference type="Pfam" id="PF07715">
    <property type="entry name" value="Plug"/>
    <property type="match status" value="1"/>
</dbReference>
<evidence type="ECO:0000259" key="13">
    <source>
        <dbReference type="Pfam" id="PF00593"/>
    </source>
</evidence>
<evidence type="ECO:0000256" key="4">
    <source>
        <dbReference type="ARBA" id="ARBA00022692"/>
    </source>
</evidence>
<feature type="domain" description="TonB-dependent receptor-like beta-barrel" evidence="13">
    <location>
        <begin position="386"/>
        <end position="874"/>
    </location>
</feature>
<evidence type="ECO:0000256" key="11">
    <source>
        <dbReference type="RuleBase" id="RU003357"/>
    </source>
</evidence>
<evidence type="ECO:0000259" key="14">
    <source>
        <dbReference type="Pfam" id="PF07715"/>
    </source>
</evidence>
<evidence type="ECO:0000256" key="3">
    <source>
        <dbReference type="ARBA" id="ARBA00022452"/>
    </source>
</evidence>
<evidence type="ECO:0000256" key="10">
    <source>
        <dbReference type="PROSITE-ProRule" id="PRU01360"/>
    </source>
</evidence>
<name>A0A948RW33_UNCEI</name>
<dbReference type="Gene3D" id="2.170.130.10">
    <property type="entry name" value="TonB-dependent receptor, plug domain"/>
    <property type="match status" value="1"/>
</dbReference>
<dbReference type="InterPro" id="IPR012910">
    <property type="entry name" value="Plug_dom"/>
</dbReference>